<dbReference type="Pfam" id="PF00501">
    <property type="entry name" value="AMP-binding"/>
    <property type="match status" value="1"/>
</dbReference>
<dbReference type="InterPro" id="IPR000873">
    <property type="entry name" value="AMP-dep_synth/lig_dom"/>
</dbReference>
<keyword evidence="3" id="KW-1185">Reference proteome</keyword>
<dbReference type="Proteomes" id="UP000316714">
    <property type="component" value="Unassembled WGS sequence"/>
</dbReference>
<dbReference type="RefSeq" id="WP_197531388.1">
    <property type="nucleotide sequence ID" value="NZ_SIHJ01000001.1"/>
</dbReference>
<dbReference type="InterPro" id="IPR050237">
    <property type="entry name" value="ATP-dep_AMP-bd_enzyme"/>
</dbReference>
<accession>A0A5C5VIV7</accession>
<reference evidence="2 3" key="1">
    <citation type="submission" date="2019-02" db="EMBL/GenBank/DDBJ databases">
        <title>Deep-cultivation of Planctomycetes and their phenomic and genomic characterization uncovers novel biology.</title>
        <authorList>
            <person name="Wiegand S."/>
            <person name="Jogler M."/>
            <person name="Boedeker C."/>
            <person name="Pinto D."/>
            <person name="Vollmers J."/>
            <person name="Rivas-Marin E."/>
            <person name="Kohn T."/>
            <person name="Peeters S.H."/>
            <person name="Heuer A."/>
            <person name="Rast P."/>
            <person name="Oberbeckmann S."/>
            <person name="Bunk B."/>
            <person name="Jeske O."/>
            <person name="Meyerdierks A."/>
            <person name="Storesund J.E."/>
            <person name="Kallscheuer N."/>
            <person name="Luecker S."/>
            <person name="Lage O.M."/>
            <person name="Pohl T."/>
            <person name="Merkel B.J."/>
            <person name="Hornburger P."/>
            <person name="Mueller R.-W."/>
            <person name="Bruemmer F."/>
            <person name="Labrenz M."/>
            <person name="Spormann A.M."/>
            <person name="Op Den Camp H."/>
            <person name="Overmann J."/>
            <person name="Amann R."/>
            <person name="Jetten M.S.M."/>
            <person name="Mascher T."/>
            <person name="Medema M.H."/>
            <person name="Devos D.P."/>
            <person name="Kaster A.-K."/>
            <person name="Ovreas L."/>
            <person name="Rohde M."/>
            <person name="Galperin M.Y."/>
            <person name="Jogler C."/>
        </authorList>
    </citation>
    <scope>NUCLEOTIDE SEQUENCE [LARGE SCALE GENOMIC DNA]</scope>
    <source>
        <strain evidence="2 3">KOR34</strain>
    </source>
</reference>
<name>A0A5C5VIV7_9BACT</name>
<dbReference type="InterPro" id="IPR045851">
    <property type="entry name" value="AMP-bd_C_sf"/>
</dbReference>
<protein>
    <submittedName>
        <fullName evidence="2">Bifunctional protein Aas</fullName>
    </submittedName>
</protein>
<evidence type="ECO:0000259" key="1">
    <source>
        <dbReference type="Pfam" id="PF00501"/>
    </source>
</evidence>
<dbReference type="Gene3D" id="3.30.300.30">
    <property type="match status" value="1"/>
</dbReference>
<dbReference type="InterPro" id="IPR042099">
    <property type="entry name" value="ANL_N_sf"/>
</dbReference>
<dbReference type="SUPFAM" id="SSF56801">
    <property type="entry name" value="Acetyl-CoA synthetase-like"/>
    <property type="match status" value="1"/>
</dbReference>
<evidence type="ECO:0000313" key="2">
    <source>
        <dbReference type="EMBL" id="TWT37725.1"/>
    </source>
</evidence>
<feature type="domain" description="AMP-dependent synthetase/ligase" evidence="1">
    <location>
        <begin position="6"/>
        <end position="374"/>
    </location>
</feature>
<dbReference type="PANTHER" id="PTHR43767">
    <property type="entry name" value="LONG-CHAIN-FATTY-ACID--COA LIGASE"/>
    <property type="match status" value="1"/>
</dbReference>
<dbReference type="PROSITE" id="PS00455">
    <property type="entry name" value="AMP_BINDING"/>
    <property type="match status" value="1"/>
</dbReference>
<gene>
    <name evidence="2" type="primary">aas_1</name>
    <name evidence="2" type="ORF">KOR34_26880</name>
</gene>
<dbReference type="InterPro" id="IPR020845">
    <property type="entry name" value="AMP-binding_CS"/>
</dbReference>
<sequence>MIRVCRRAGSRWKVADSTGADLTGVQLLTRALVLRRMLRRELLGDDERYVGVLLPPSLGGAVVNASLALDRRVTANLNYSASSTVLNKCIAKAGIRHVLTSEKLLSKVDLQLDSNVVCLEDLAPKVSTTDKLLGAAAAYAMPAGLLDKMLGLDRANEDDELTVLFTSGSTGDPKGVVLTHRNVATNVYGMEKAIQLSEKDILLGILPFFHAFGYTVTLWGPLMLGVRAAYHTNPLEPRQVGKLAGARGATILLSTPTFLRSYMKRCSTDDFKSLEIVVVGAEKLPQDLSDRFEAKFGVRPIEGYGATELSPLVSVNIPPTRKRSDEVGLVEGSVGKPLPEVKAKIVNPETMEPLGTGEDGMLLVTGPNLMKGYFNDDAKTAEVVHDGWYVTGDIARLDEQGFIHITGRQSRFSKIAGEMAPHVTIEDAIQSFVAGEDDESVRAVVSAVPDAKKGERLVVLHLPMDKTPDDVRAHLAKQGLPNLWIPSADSFVQVDELPLLGSGKLDLKRLAQLALELSPPRD</sequence>
<organism evidence="2 3">
    <name type="scientific">Posidoniimonas corsicana</name>
    <dbReference type="NCBI Taxonomy" id="1938618"/>
    <lineage>
        <taxon>Bacteria</taxon>
        <taxon>Pseudomonadati</taxon>
        <taxon>Planctomycetota</taxon>
        <taxon>Planctomycetia</taxon>
        <taxon>Pirellulales</taxon>
        <taxon>Lacipirellulaceae</taxon>
        <taxon>Posidoniimonas</taxon>
    </lineage>
</organism>
<dbReference type="EMBL" id="SIHJ01000001">
    <property type="protein sequence ID" value="TWT37725.1"/>
    <property type="molecule type" value="Genomic_DNA"/>
</dbReference>
<comment type="caution">
    <text evidence="2">The sequence shown here is derived from an EMBL/GenBank/DDBJ whole genome shotgun (WGS) entry which is preliminary data.</text>
</comment>
<dbReference type="Gene3D" id="3.40.50.12780">
    <property type="entry name" value="N-terminal domain of ligase-like"/>
    <property type="match status" value="1"/>
</dbReference>
<evidence type="ECO:0000313" key="3">
    <source>
        <dbReference type="Proteomes" id="UP000316714"/>
    </source>
</evidence>
<dbReference type="AlphaFoldDB" id="A0A5C5VIV7"/>
<dbReference type="PANTHER" id="PTHR43767:SF10">
    <property type="entry name" value="SURFACTIN SYNTHASE SUBUNIT 1"/>
    <property type="match status" value="1"/>
</dbReference>
<proteinExistence type="predicted"/>